<dbReference type="InterPro" id="IPR005509">
    <property type="entry name" value="AfsA_hotdog_dom"/>
</dbReference>
<name>A0A4V5U8B9_9GAMM</name>
<sequence length="94" mass="11184">MKSVTEIQVKEELLCDQRLLHKNERNEVFLSFCNQSNASEYIAHALLHEHHYYNDHIRPLTDLMNLLECARQAETYIVHKFEKQPLDTRFILTG</sequence>
<evidence type="ECO:0000313" key="5">
    <source>
        <dbReference type="Proteomes" id="UP000661012"/>
    </source>
</evidence>
<dbReference type="Proteomes" id="UP000661012">
    <property type="component" value="Unassembled WGS sequence"/>
</dbReference>
<dbReference type="AlphaFoldDB" id="A0A4V5U8B9"/>
<evidence type="ECO:0000259" key="1">
    <source>
        <dbReference type="Pfam" id="PF03756"/>
    </source>
</evidence>
<evidence type="ECO:0000313" key="3">
    <source>
        <dbReference type="EMBL" id="TKJ85777.1"/>
    </source>
</evidence>
<dbReference type="EMBL" id="QGAC01000021">
    <property type="protein sequence ID" value="TKJ85777.1"/>
    <property type="molecule type" value="Genomic_DNA"/>
</dbReference>
<keyword evidence="5" id="KW-1185">Reference proteome</keyword>
<reference evidence="2 5" key="2">
    <citation type="journal article" date="2020" name="FEMS Microbiol. Ecol.">
        <title>Temporal dynamics of bacterial communities during seed development and maturation.</title>
        <authorList>
            <person name="Chesneau G."/>
            <person name="Torres-Cortes G."/>
            <person name="Briand M."/>
            <person name="Darrasse A."/>
            <person name="Preveaux A."/>
            <person name="Marais C."/>
            <person name="Jacques M.A."/>
            <person name="Shade A."/>
            <person name="Barret M."/>
        </authorList>
    </citation>
    <scope>NUCLEOTIDE SEQUENCE [LARGE SCALE GENOMIC DNA]</scope>
    <source>
        <strain evidence="2 5">CFBP13732</strain>
    </source>
</reference>
<feature type="domain" description="A-factor biosynthesis hotdog" evidence="1">
    <location>
        <begin position="20"/>
        <end position="93"/>
    </location>
</feature>
<evidence type="ECO:0000313" key="2">
    <source>
        <dbReference type="EMBL" id="MBD8108007.1"/>
    </source>
</evidence>
<evidence type="ECO:0000313" key="4">
    <source>
        <dbReference type="Proteomes" id="UP000306393"/>
    </source>
</evidence>
<organism evidence="3 4">
    <name type="scientific">Erwinia persicina</name>
    <dbReference type="NCBI Taxonomy" id="55211"/>
    <lineage>
        <taxon>Bacteria</taxon>
        <taxon>Pseudomonadati</taxon>
        <taxon>Pseudomonadota</taxon>
        <taxon>Gammaproteobacteria</taxon>
        <taxon>Enterobacterales</taxon>
        <taxon>Erwiniaceae</taxon>
        <taxon>Erwinia</taxon>
    </lineage>
</organism>
<dbReference type="OrthoDB" id="7838374at2"/>
<dbReference type="Pfam" id="PF03756">
    <property type="entry name" value="AfsA"/>
    <property type="match status" value="1"/>
</dbReference>
<gene>
    <name evidence="3" type="ORF">EpCFBP13511_19220</name>
    <name evidence="2" type="ORF">IFT93_16540</name>
</gene>
<proteinExistence type="predicted"/>
<reference evidence="3 4" key="1">
    <citation type="journal article" date="2019" name="Sci. Rep.">
        <title>Differences in resource use lead to coexistence of seed-transmitted microbial populations.</title>
        <authorList>
            <person name="Torres-Cortes G."/>
            <person name="Garcia B.J."/>
            <person name="Compant S."/>
            <person name="Rezki S."/>
            <person name="Jones P."/>
            <person name="Preveaux A."/>
            <person name="Briand M."/>
            <person name="Roulet A."/>
            <person name="Bouchez O."/>
            <person name="Jacobson D."/>
            <person name="Barret M."/>
        </authorList>
    </citation>
    <scope>NUCLEOTIDE SEQUENCE [LARGE SCALE GENOMIC DNA]</scope>
    <source>
        <strain evidence="3 4">CFBP13511</strain>
    </source>
</reference>
<dbReference type="RefSeq" id="WP_137269861.1">
    <property type="nucleotide sequence ID" value="NZ_JACYNM010000013.1"/>
</dbReference>
<protein>
    <recommendedName>
        <fullName evidence="1">A-factor biosynthesis hotdog domain-containing protein</fullName>
    </recommendedName>
</protein>
<dbReference type="EMBL" id="JACYNN010000013">
    <property type="protein sequence ID" value="MBD8108007.1"/>
    <property type="molecule type" value="Genomic_DNA"/>
</dbReference>
<accession>A0A4V5U8B9</accession>
<comment type="caution">
    <text evidence="3">The sequence shown here is derived from an EMBL/GenBank/DDBJ whole genome shotgun (WGS) entry which is preliminary data.</text>
</comment>
<dbReference type="Proteomes" id="UP000306393">
    <property type="component" value="Unassembled WGS sequence"/>
</dbReference>